<accession>A0ABU0SFN3</accession>
<evidence type="ECO:0000256" key="1">
    <source>
        <dbReference type="ARBA" id="ARBA00004442"/>
    </source>
</evidence>
<dbReference type="PANTHER" id="PTHR34001">
    <property type="entry name" value="BLL7405 PROTEIN"/>
    <property type="match status" value="1"/>
</dbReference>
<evidence type="ECO:0000256" key="5">
    <source>
        <dbReference type="ARBA" id="ARBA00038306"/>
    </source>
</evidence>
<reference evidence="8 9" key="1">
    <citation type="submission" date="2023-07" db="EMBL/GenBank/DDBJ databases">
        <title>Comparative genomics of wheat-associated soil bacteria to identify genetic determinants of phenazine resistance.</title>
        <authorList>
            <person name="Mouncey N."/>
        </authorList>
    </citation>
    <scope>NUCLEOTIDE SEQUENCE [LARGE SCALE GENOMIC DNA]</scope>
    <source>
        <strain evidence="8 9">W4I11</strain>
    </source>
</reference>
<feature type="signal peptide" evidence="6">
    <location>
        <begin position="1"/>
        <end position="23"/>
    </location>
</feature>
<comment type="caution">
    <text evidence="8">The sequence shown here is derived from an EMBL/GenBank/DDBJ whole genome shotgun (WGS) entry which is preliminary data.</text>
</comment>
<proteinExistence type="inferred from homology"/>
<keyword evidence="2 6" id="KW-0732">Signal</keyword>
<evidence type="ECO:0000313" key="8">
    <source>
        <dbReference type="EMBL" id="MDQ0998710.1"/>
    </source>
</evidence>
<feature type="chain" id="PRO_5045724168" evidence="6">
    <location>
        <begin position="24"/>
        <end position="214"/>
    </location>
</feature>
<gene>
    <name evidence="8" type="ORF">QFZ34_003892</name>
</gene>
<evidence type="ECO:0000256" key="6">
    <source>
        <dbReference type="SAM" id="SignalP"/>
    </source>
</evidence>
<evidence type="ECO:0000256" key="4">
    <source>
        <dbReference type="ARBA" id="ARBA00023237"/>
    </source>
</evidence>
<dbReference type="RefSeq" id="WP_307284073.1">
    <property type="nucleotide sequence ID" value="NZ_JAUSZT010000003.1"/>
</dbReference>
<evidence type="ECO:0000259" key="7">
    <source>
        <dbReference type="Pfam" id="PF13505"/>
    </source>
</evidence>
<keyword evidence="4" id="KW-0998">Cell outer membrane</keyword>
<name>A0ABU0SFN3_9HYPH</name>
<dbReference type="InterPro" id="IPR027385">
    <property type="entry name" value="Beta-barrel_OMP"/>
</dbReference>
<comment type="subcellular location">
    <subcellularLocation>
        <location evidence="1">Cell outer membrane</location>
    </subcellularLocation>
</comment>
<dbReference type="Proteomes" id="UP001237780">
    <property type="component" value="Unassembled WGS sequence"/>
</dbReference>
<dbReference type="InterPro" id="IPR051692">
    <property type="entry name" value="OMP-like"/>
</dbReference>
<keyword evidence="3" id="KW-0472">Membrane</keyword>
<comment type="similarity">
    <text evidence="5">Belongs to the Omp25/RopB family.</text>
</comment>
<evidence type="ECO:0000313" key="9">
    <source>
        <dbReference type="Proteomes" id="UP001237780"/>
    </source>
</evidence>
<feature type="domain" description="Outer membrane protein beta-barrel" evidence="7">
    <location>
        <begin position="31"/>
        <end position="214"/>
    </location>
</feature>
<dbReference type="InterPro" id="IPR011250">
    <property type="entry name" value="OMP/PagP_B-barrel"/>
</dbReference>
<dbReference type="EMBL" id="JAUSZT010000003">
    <property type="protein sequence ID" value="MDQ0998710.1"/>
    <property type="molecule type" value="Genomic_DNA"/>
</dbReference>
<evidence type="ECO:0000256" key="2">
    <source>
        <dbReference type="ARBA" id="ARBA00022729"/>
    </source>
</evidence>
<keyword evidence="9" id="KW-1185">Reference proteome</keyword>
<evidence type="ECO:0000256" key="3">
    <source>
        <dbReference type="ARBA" id="ARBA00023136"/>
    </source>
</evidence>
<sequence length="214" mass="22351">MRTLKTMILASAAVLTLSAPVLAADAIVEQAPAPEAAPFEQPVGGWDGAYVGAYGGYGWNKNKTSEGKLDADGMKGGVYGGYNLQNGQFVYGVEGDVGYSGAKERSFGYRAKQGVEGSVRARAGVALDPVLLYGTGGVAMTEGKLSGPDGSDSKTHVGWTAGVGAEAKITENIVGRAEYRYTDFGKKNYDLGGIDDVSNKITTNEIRLGVGYKF</sequence>
<dbReference type="Gene3D" id="2.40.160.20">
    <property type="match status" value="1"/>
</dbReference>
<dbReference type="PANTHER" id="PTHR34001:SF3">
    <property type="entry name" value="BLL7405 PROTEIN"/>
    <property type="match status" value="1"/>
</dbReference>
<organism evidence="8 9">
    <name type="scientific">Phyllobacterium ifriqiyense</name>
    <dbReference type="NCBI Taxonomy" id="314238"/>
    <lineage>
        <taxon>Bacteria</taxon>
        <taxon>Pseudomonadati</taxon>
        <taxon>Pseudomonadota</taxon>
        <taxon>Alphaproteobacteria</taxon>
        <taxon>Hyphomicrobiales</taxon>
        <taxon>Phyllobacteriaceae</taxon>
        <taxon>Phyllobacterium</taxon>
    </lineage>
</organism>
<protein>
    <submittedName>
        <fullName evidence="8">Outer membrane immunogenic protein</fullName>
    </submittedName>
</protein>
<dbReference type="SUPFAM" id="SSF56925">
    <property type="entry name" value="OMPA-like"/>
    <property type="match status" value="1"/>
</dbReference>
<dbReference type="Pfam" id="PF13505">
    <property type="entry name" value="OMP_b-brl"/>
    <property type="match status" value="1"/>
</dbReference>